<comment type="caution">
    <text evidence="1">The sequence shown here is derived from an EMBL/GenBank/DDBJ whole genome shotgun (WGS) entry which is preliminary data.</text>
</comment>
<dbReference type="OrthoDB" id="9180784at2"/>
<evidence type="ECO:0000313" key="1">
    <source>
        <dbReference type="EMBL" id="PRD69816.1"/>
    </source>
</evidence>
<dbReference type="AlphaFoldDB" id="A0A2S9KHB1"/>
<gene>
    <name evidence="1" type="ORF">C6P61_04045</name>
</gene>
<name>A0A2S9KHB1_9BURK</name>
<proteinExistence type="predicted"/>
<organism evidence="1 2">
    <name type="scientific">Malikia spinosa</name>
    <dbReference type="NCBI Taxonomy" id="86180"/>
    <lineage>
        <taxon>Bacteria</taxon>
        <taxon>Pseudomonadati</taxon>
        <taxon>Pseudomonadota</taxon>
        <taxon>Betaproteobacteria</taxon>
        <taxon>Burkholderiales</taxon>
        <taxon>Comamonadaceae</taxon>
        <taxon>Malikia</taxon>
    </lineage>
</organism>
<sequence length="141" mass="15772">MTCETIWENKGVLKRLSGHVSADEFVHSVEAIQADPRFDDIRYVINDFSQVSSHELDADLLQELAAIQYGAQASNPQVRAVYVGLGRDPVLAQLLRSILIGSHRSVYQVMLFETLPQARDWLQGEMRSAWRGGLLTRSSAS</sequence>
<reference evidence="1 2" key="1">
    <citation type="submission" date="2018-03" db="EMBL/GenBank/DDBJ databases">
        <title>Comparative genomics illustrates the genes involved in a hyperalkaliphilic mechanisms of Serpentinomonas isolated from highly-alkaline calcium-rich serpentinized springs.</title>
        <authorList>
            <person name="Suzuki S."/>
            <person name="Ishii S."/>
            <person name="Walworth N."/>
            <person name="Bird L."/>
            <person name="Kuenen J.G."/>
            <person name="Nealson K.H."/>
        </authorList>
    </citation>
    <scope>NUCLEOTIDE SEQUENCE [LARGE SCALE GENOMIC DNA]</scope>
    <source>
        <strain evidence="1 2">83</strain>
    </source>
</reference>
<accession>A0A2S9KHB1</accession>
<keyword evidence="2" id="KW-1185">Reference proteome</keyword>
<dbReference type="RefSeq" id="WP_105728643.1">
    <property type="nucleotide sequence ID" value="NZ_DAIPCI010000003.1"/>
</dbReference>
<dbReference type="EMBL" id="PVLR01000011">
    <property type="protein sequence ID" value="PRD69816.1"/>
    <property type="molecule type" value="Genomic_DNA"/>
</dbReference>
<evidence type="ECO:0008006" key="3">
    <source>
        <dbReference type="Google" id="ProtNLM"/>
    </source>
</evidence>
<dbReference type="Proteomes" id="UP000238326">
    <property type="component" value="Unassembled WGS sequence"/>
</dbReference>
<protein>
    <recommendedName>
        <fullName evidence="3">STAS/SEC14 domain-containing protein</fullName>
    </recommendedName>
</protein>
<evidence type="ECO:0000313" key="2">
    <source>
        <dbReference type="Proteomes" id="UP000238326"/>
    </source>
</evidence>